<evidence type="ECO:0000259" key="5">
    <source>
        <dbReference type="PROSITE" id="PS51352"/>
    </source>
</evidence>
<gene>
    <name evidence="6" type="ORF">MNBD_GAMMA23-889</name>
</gene>
<dbReference type="PROSITE" id="PS00194">
    <property type="entry name" value="THIOREDOXIN_1"/>
    <property type="match status" value="1"/>
</dbReference>
<reference evidence="6" key="1">
    <citation type="submission" date="2018-06" db="EMBL/GenBank/DDBJ databases">
        <authorList>
            <person name="Zhirakovskaya E."/>
        </authorList>
    </citation>
    <scope>NUCLEOTIDE SEQUENCE</scope>
</reference>
<evidence type="ECO:0000256" key="3">
    <source>
        <dbReference type="ARBA" id="ARBA00023157"/>
    </source>
</evidence>
<keyword evidence="4" id="KW-0676">Redox-active center</keyword>
<dbReference type="PROSITE" id="PS51352">
    <property type="entry name" value="THIOREDOXIN_2"/>
    <property type="match status" value="1"/>
</dbReference>
<protein>
    <recommendedName>
        <fullName evidence="5">Thioredoxin domain-containing protein</fullName>
    </recommendedName>
</protein>
<dbReference type="Pfam" id="PF00578">
    <property type="entry name" value="AhpC-TSA"/>
    <property type="match status" value="1"/>
</dbReference>
<dbReference type="EMBL" id="UOFT01000022">
    <property type="protein sequence ID" value="VAW92084.1"/>
    <property type="molecule type" value="Genomic_DNA"/>
</dbReference>
<dbReference type="Gene3D" id="3.40.30.10">
    <property type="entry name" value="Glutaredoxin"/>
    <property type="match status" value="1"/>
</dbReference>
<dbReference type="InterPro" id="IPR050553">
    <property type="entry name" value="Thioredoxin_ResA/DsbE_sf"/>
</dbReference>
<dbReference type="InterPro" id="IPR013766">
    <property type="entry name" value="Thioredoxin_domain"/>
</dbReference>
<dbReference type="InterPro" id="IPR000866">
    <property type="entry name" value="AhpC/TSA"/>
</dbReference>
<dbReference type="PANTHER" id="PTHR42852:SF6">
    <property type="entry name" value="THIOL:DISULFIDE INTERCHANGE PROTEIN DSBE"/>
    <property type="match status" value="1"/>
</dbReference>
<dbReference type="CDD" id="cd02966">
    <property type="entry name" value="TlpA_like_family"/>
    <property type="match status" value="1"/>
</dbReference>
<dbReference type="SUPFAM" id="SSF52833">
    <property type="entry name" value="Thioredoxin-like"/>
    <property type="match status" value="1"/>
</dbReference>
<dbReference type="AlphaFoldDB" id="A0A3B1ADY3"/>
<keyword evidence="2" id="KW-0201">Cytochrome c-type biogenesis</keyword>
<accession>A0A3B1ADY3</accession>
<sequence>MLAYKKSLLQIVISLLAISVVQLPWAAEKDLVLPDLNGKQINISDFKGKWVIVNYWATWCPPCAVEIPELNAFHKKHQASDAVVIGVNIEKEDIDYVKEFVADFKVVYPVLIADNLVSSPYGRVTALPTTFVIARDGTLFQKIVGGVTQQQLEDIIVGK</sequence>
<organism evidence="6">
    <name type="scientific">hydrothermal vent metagenome</name>
    <dbReference type="NCBI Taxonomy" id="652676"/>
    <lineage>
        <taxon>unclassified sequences</taxon>
        <taxon>metagenomes</taxon>
        <taxon>ecological metagenomes</taxon>
    </lineage>
</organism>
<evidence type="ECO:0000256" key="4">
    <source>
        <dbReference type="ARBA" id="ARBA00023284"/>
    </source>
</evidence>
<dbReference type="GO" id="GO:0016209">
    <property type="term" value="F:antioxidant activity"/>
    <property type="evidence" value="ECO:0007669"/>
    <property type="project" value="InterPro"/>
</dbReference>
<name>A0A3B1ADY3_9ZZZZ</name>
<dbReference type="GO" id="GO:0017004">
    <property type="term" value="P:cytochrome complex assembly"/>
    <property type="evidence" value="ECO:0007669"/>
    <property type="project" value="UniProtKB-KW"/>
</dbReference>
<dbReference type="InterPro" id="IPR017937">
    <property type="entry name" value="Thioredoxin_CS"/>
</dbReference>
<keyword evidence="3" id="KW-1015">Disulfide bond</keyword>
<feature type="domain" description="Thioredoxin" evidence="5">
    <location>
        <begin position="22"/>
        <end position="159"/>
    </location>
</feature>
<comment type="subcellular location">
    <subcellularLocation>
        <location evidence="1">Cell envelope</location>
    </subcellularLocation>
</comment>
<evidence type="ECO:0000256" key="2">
    <source>
        <dbReference type="ARBA" id="ARBA00022748"/>
    </source>
</evidence>
<dbReference type="GO" id="GO:0030313">
    <property type="term" value="C:cell envelope"/>
    <property type="evidence" value="ECO:0007669"/>
    <property type="project" value="UniProtKB-SubCell"/>
</dbReference>
<dbReference type="InterPro" id="IPR036249">
    <property type="entry name" value="Thioredoxin-like_sf"/>
</dbReference>
<evidence type="ECO:0000313" key="6">
    <source>
        <dbReference type="EMBL" id="VAW92084.1"/>
    </source>
</evidence>
<proteinExistence type="predicted"/>
<dbReference type="GO" id="GO:0016491">
    <property type="term" value="F:oxidoreductase activity"/>
    <property type="evidence" value="ECO:0007669"/>
    <property type="project" value="InterPro"/>
</dbReference>
<dbReference type="PANTHER" id="PTHR42852">
    <property type="entry name" value="THIOL:DISULFIDE INTERCHANGE PROTEIN DSBE"/>
    <property type="match status" value="1"/>
</dbReference>
<evidence type="ECO:0000256" key="1">
    <source>
        <dbReference type="ARBA" id="ARBA00004196"/>
    </source>
</evidence>